<dbReference type="Proteomes" id="UP000230423">
    <property type="component" value="Unassembled WGS sequence"/>
</dbReference>
<evidence type="ECO:0000256" key="1">
    <source>
        <dbReference type="SAM" id="Coils"/>
    </source>
</evidence>
<keyword evidence="3" id="KW-1185">Reference proteome</keyword>
<evidence type="ECO:0000313" key="3">
    <source>
        <dbReference type="Proteomes" id="UP000230423"/>
    </source>
</evidence>
<evidence type="ECO:0000313" key="2">
    <source>
        <dbReference type="EMBL" id="PIO58347.1"/>
    </source>
</evidence>
<reference evidence="2 3" key="1">
    <citation type="submission" date="2015-09" db="EMBL/GenBank/DDBJ databases">
        <title>Draft genome of the parasitic nematode Teladorsagia circumcincta isolate WARC Sus (inbred).</title>
        <authorList>
            <person name="Mitreva M."/>
        </authorList>
    </citation>
    <scope>NUCLEOTIDE SEQUENCE [LARGE SCALE GENOMIC DNA]</scope>
    <source>
        <strain evidence="2 3">S</strain>
    </source>
</reference>
<dbReference type="EMBL" id="KZ361475">
    <property type="protein sequence ID" value="PIO58347.1"/>
    <property type="molecule type" value="Genomic_DNA"/>
</dbReference>
<name>A0A2G9TK62_TELCI</name>
<dbReference type="AlphaFoldDB" id="A0A2G9TK62"/>
<keyword evidence="1" id="KW-0175">Coiled coil</keyword>
<sequence length="101" mass="11617">TKNCKGCKRLAEEAQYLAAELQKAEEYEKALDRALVEEASFQEYLNEQSRSRIEKDLELTRLLENENKILLAQIRTYLPSFEEADLISDMPTTSESAAENE</sequence>
<feature type="non-terminal residue" evidence="2">
    <location>
        <position position="1"/>
    </location>
</feature>
<protein>
    <submittedName>
        <fullName evidence="2">Uncharacterized protein</fullName>
    </submittedName>
</protein>
<organism evidence="2 3">
    <name type="scientific">Teladorsagia circumcincta</name>
    <name type="common">Brown stomach worm</name>
    <name type="synonym">Ostertagia circumcincta</name>
    <dbReference type="NCBI Taxonomy" id="45464"/>
    <lineage>
        <taxon>Eukaryota</taxon>
        <taxon>Metazoa</taxon>
        <taxon>Ecdysozoa</taxon>
        <taxon>Nematoda</taxon>
        <taxon>Chromadorea</taxon>
        <taxon>Rhabditida</taxon>
        <taxon>Rhabditina</taxon>
        <taxon>Rhabditomorpha</taxon>
        <taxon>Strongyloidea</taxon>
        <taxon>Trichostrongylidae</taxon>
        <taxon>Teladorsagia</taxon>
    </lineage>
</organism>
<accession>A0A2G9TK62</accession>
<proteinExistence type="predicted"/>
<feature type="coiled-coil region" evidence="1">
    <location>
        <begin position="7"/>
        <end position="37"/>
    </location>
</feature>
<gene>
    <name evidence="2" type="ORF">TELCIR_20220</name>
</gene>